<dbReference type="STRING" id="578455.G2RGK9"/>
<dbReference type="HOGENOM" id="CLU_134511_0_0_1"/>
<dbReference type="AlphaFoldDB" id="G2RGK9"/>
<dbReference type="Pfam" id="PF20174">
    <property type="entry name" value="DUF6540"/>
    <property type="match status" value="1"/>
</dbReference>
<reference evidence="2 3" key="1">
    <citation type="journal article" date="2011" name="Nat. Biotechnol.">
        <title>Comparative genomic analysis of the thermophilic biomass-degrading fungi Myceliophthora thermophila and Thielavia terrestris.</title>
        <authorList>
            <person name="Berka R.M."/>
            <person name="Grigoriev I.V."/>
            <person name="Otillar R."/>
            <person name="Salamov A."/>
            <person name="Grimwood J."/>
            <person name="Reid I."/>
            <person name="Ishmael N."/>
            <person name="John T."/>
            <person name="Darmond C."/>
            <person name="Moisan M.-C."/>
            <person name="Henrissat B."/>
            <person name="Coutinho P.M."/>
            <person name="Lombard V."/>
            <person name="Natvig D.O."/>
            <person name="Lindquist E."/>
            <person name="Schmutz J."/>
            <person name="Lucas S."/>
            <person name="Harris P."/>
            <person name="Powlowski J."/>
            <person name="Bellemare A."/>
            <person name="Taylor D."/>
            <person name="Butler G."/>
            <person name="de Vries R.P."/>
            <person name="Allijn I.E."/>
            <person name="van den Brink J."/>
            <person name="Ushinsky S."/>
            <person name="Storms R."/>
            <person name="Powell A.J."/>
            <person name="Paulsen I.T."/>
            <person name="Elbourne L.D.H."/>
            <person name="Baker S.E."/>
            <person name="Magnuson J."/>
            <person name="LaBoissiere S."/>
            <person name="Clutterbuck A.J."/>
            <person name="Martinez D."/>
            <person name="Wogulis M."/>
            <person name="de Leon A.L."/>
            <person name="Rey M.W."/>
            <person name="Tsang A."/>
        </authorList>
    </citation>
    <scope>NUCLEOTIDE SEQUENCE [LARGE SCALE GENOMIC DNA]</scope>
    <source>
        <strain evidence="3">ATCC 38088 / NRRL 8126</strain>
    </source>
</reference>
<dbReference type="OrthoDB" id="37659at2759"/>
<gene>
    <name evidence="2" type="ORF">THITE_2124771</name>
</gene>
<name>G2RGK9_THETT</name>
<dbReference type="InterPro" id="IPR046670">
    <property type="entry name" value="DUF6540"/>
</dbReference>
<evidence type="ECO:0000313" key="3">
    <source>
        <dbReference type="Proteomes" id="UP000008181"/>
    </source>
</evidence>
<organism evidence="2 3">
    <name type="scientific">Thermothielavioides terrestris (strain ATCC 38088 / NRRL 8126)</name>
    <name type="common">Thielavia terrestris</name>
    <dbReference type="NCBI Taxonomy" id="578455"/>
    <lineage>
        <taxon>Eukaryota</taxon>
        <taxon>Fungi</taxon>
        <taxon>Dikarya</taxon>
        <taxon>Ascomycota</taxon>
        <taxon>Pezizomycotina</taxon>
        <taxon>Sordariomycetes</taxon>
        <taxon>Sordariomycetidae</taxon>
        <taxon>Sordariales</taxon>
        <taxon>Chaetomiaceae</taxon>
        <taxon>Thermothielavioides</taxon>
        <taxon>Thermothielavioides terrestris</taxon>
    </lineage>
</organism>
<dbReference type="EMBL" id="CP003014">
    <property type="protein sequence ID" value="AEO71898.1"/>
    <property type="molecule type" value="Genomic_DNA"/>
</dbReference>
<dbReference type="GeneID" id="11523344"/>
<feature type="compositionally biased region" description="Low complexity" evidence="1">
    <location>
        <begin position="1"/>
        <end position="17"/>
    </location>
</feature>
<dbReference type="eggNOG" id="ENOG502T90K">
    <property type="taxonomic scope" value="Eukaryota"/>
</dbReference>
<keyword evidence="3" id="KW-1185">Reference proteome</keyword>
<dbReference type="KEGG" id="ttt:THITE_2124771"/>
<proteinExistence type="predicted"/>
<evidence type="ECO:0000313" key="2">
    <source>
        <dbReference type="EMBL" id="AEO71898.1"/>
    </source>
</evidence>
<evidence type="ECO:0000256" key="1">
    <source>
        <dbReference type="SAM" id="MobiDB-lite"/>
    </source>
</evidence>
<dbReference type="Proteomes" id="UP000008181">
    <property type="component" value="Chromosome 6"/>
</dbReference>
<accession>G2RGK9</accession>
<feature type="region of interest" description="Disordered" evidence="1">
    <location>
        <begin position="1"/>
        <end position="26"/>
    </location>
</feature>
<protein>
    <submittedName>
        <fullName evidence="2">Uncharacterized protein</fullName>
    </submittedName>
</protein>
<dbReference type="RefSeq" id="XP_003658234.1">
    <property type="nucleotide sequence ID" value="XM_003658186.1"/>
</dbReference>
<sequence>MGTSKTSGKSSKSSSPKSDGKTVKETRQKFQRLSVIVFSGDPLDLPETRHTGLYIEHLNEDGSIIGRNFLHVTGSAGIFQREESIERNPTGSELFTGSVHVATIVATGSSDRRLRNAIWATPVNNAEYDWNCQSWVGDALTSCVNAGLISTEQRDMAIDGMAELILQATDMA</sequence>